<evidence type="ECO:0000313" key="2">
    <source>
        <dbReference type="EMBL" id="TSJ84876.1"/>
    </source>
</evidence>
<gene>
    <name evidence="2" type="ORF">FPK29_08805</name>
</gene>
<proteinExistence type="predicted"/>
<feature type="compositionally biased region" description="Polar residues" evidence="1">
    <location>
        <begin position="57"/>
        <end position="68"/>
    </location>
</feature>
<comment type="caution">
    <text evidence="2">The sequence shown here is derived from an EMBL/GenBank/DDBJ whole genome shotgun (WGS) entry which is preliminary data.</text>
</comment>
<organism evidence="2 3">
    <name type="scientific">Bifidobacterium asteroides</name>
    <dbReference type="NCBI Taxonomy" id="1684"/>
    <lineage>
        <taxon>Bacteria</taxon>
        <taxon>Bacillati</taxon>
        <taxon>Actinomycetota</taxon>
        <taxon>Actinomycetes</taxon>
        <taxon>Bifidobacteriales</taxon>
        <taxon>Bifidobacteriaceae</taxon>
        <taxon>Bifidobacterium</taxon>
    </lineage>
</organism>
<evidence type="ECO:0000313" key="3">
    <source>
        <dbReference type="Proteomes" id="UP000317536"/>
    </source>
</evidence>
<name>A0A556R7L4_9BIFI</name>
<reference evidence="2 3" key="1">
    <citation type="submission" date="2019-07" db="EMBL/GenBank/DDBJ databases">
        <title>Bifidobacterium asteroides genomes.</title>
        <authorList>
            <person name="Zheng H."/>
        </authorList>
    </citation>
    <scope>NUCLEOTIDE SEQUENCE [LARGE SCALE GENOMIC DNA]</scope>
    <source>
        <strain evidence="2 3">W8111</strain>
    </source>
</reference>
<protein>
    <submittedName>
        <fullName evidence="2">Uncharacterized protein</fullName>
    </submittedName>
</protein>
<dbReference type="AlphaFoldDB" id="A0A556R7L4"/>
<feature type="region of interest" description="Disordered" evidence="1">
    <location>
        <begin position="57"/>
        <end position="80"/>
    </location>
</feature>
<dbReference type="EMBL" id="VMHJ01000005">
    <property type="protein sequence ID" value="TSJ84876.1"/>
    <property type="molecule type" value="Genomic_DNA"/>
</dbReference>
<evidence type="ECO:0000256" key="1">
    <source>
        <dbReference type="SAM" id="MobiDB-lite"/>
    </source>
</evidence>
<sequence>MQELDWAFASYKSAARSYKVAVSEYRKYLASDEAESASAVMDDQFSNAKTVQSMAKSVQTVNPASSKTVDMKTGLTGDASTNELGKAAEALNTQTSEMKSRLKVLKANVLAVTTSQSYYRLLSDAIGTGDKVLADSDDKVWW</sequence>
<dbReference type="Proteomes" id="UP000317536">
    <property type="component" value="Unassembled WGS sequence"/>
</dbReference>
<accession>A0A556R7L4</accession>